<accession>A0A2H3KX72</accession>
<dbReference type="AlphaFoldDB" id="A0A2H3KX72"/>
<evidence type="ECO:0000313" key="4">
    <source>
        <dbReference type="EMBL" id="PDV96971.1"/>
    </source>
</evidence>
<dbReference type="InterPro" id="IPR013785">
    <property type="entry name" value="Aldolase_TIM"/>
</dbReference>
<dbReference type="OrthoDB" id="9778912at2"/>
<proteinExistence type="predicted"/>
<comment type="caution">
    <text evidence="4">The sequence shown here is derived from an EMBL/GenBank/DDBJ whole genome shotgun (WGS) entry which is preliminary data.</text>
</comment>
<evidence type="ECO:0000256" key="3">
    <source>
        <dbReference type="ARBA" id="ARBA00023002"/>
    </source>
</evidence>
<keyword evidence="2" id="KW-0288">FMN</keyword>
<dbReference type="CDD" id="cd04730">
    <property type="entry name" value="NPD_like"/>
    <property type="match status" value="1"/>
</dbReference>
<dbReference type="PANTHER" id="PTHR32332">
    <property type="entry name" value="2-NITROPROPANE DIOXYGENASE"/>
    <property type="match status" value="1"/>
</dbReference>
<organism evidence="4 5">
    <name type="scientific">Candidatus Chloroploca asiatica</name>
    <dbReference type="NCBI Taxonomy" id="1506545"/>
    <lineage>
        <taxon>Bacteria</taxon>
        <taxon>Bacillati</taxon>
        <taxon>Chloroflexota</taxon>
        <taxon>Chloroflexia</taxon>
        <taxon>Chloroflexales</taxon>
        <taxon>Chloroflexineae</taxon>
        <taxon>Oscillochloridaceae</taxon>
        <taxon>Candidatus Chloroploca</taxon>
    </lineage>
</organism>
<dbReference type="GO" id="GO:0051213">
    <property type="term" value="F:dioxygenase activity"/>
    <property type="evidence" value="ECO:0007669"/>
    <property type="project" value="UniProtKB-KW"/>
</dbReference>
<protein>
    <submittedName>
        <fullName evidence="4">2-nitropropane dioxygenase</fullName>
    </submittedName>
</protein>
<reference evidence="4 5" key="1">
    <citation type="submission" date="2016-05" db="EMBL/GenBank/DDBJ databases">
        <authorList>
            <person name="Lavstsen T."/>
            <person name="Jespersen J.S."/>
        </authorList>
    </citation>
    <scope>NUCLEOTIDE SEQUENCE [LARGE SCALE GENOMIC DNA]</scope>
    <source>
        <strain evidence="4 5">B7-9</strain>
    </source>
</reference>
<dbReference type="Gene3D" id="3.20.20.70">
    <property type="entry name" value="Aldolase class I"/>
    <property type="match status" value="2"/>
</dbReference>
<evidence type="ECO:0000256" key="1">
    <source>
        <dbReference type="ARBA" id="ARBA00022630"/>
    </source>
</evidence>
<dbReference type="InterPro" id="IPR004136">
    <property type="entry name" value="NMO"/>
</dbReference>
<dbReference type="SUPFAM" id="SSF51412">
    <property type="entry name" value="Inosine monophosphate dehydrogenase (IMPDH)"/>
    <property type="match status" value="1"/>
</dbReference>
<keyword evidence="3" id="KW-0560">Oxidoreductase</keyword>
<evidence type="ECO:0000313" key="5">
    <source>
        <dbReference type="Proteomes" id="UP000220922"/>
    </source>
</evidence>
<dbReference type="PANTHER" id="PTHR32332:SF33">
    <property type="entry name" value="NITRONATE MONOOXYGENASE DOMAIN-CONTAINING PROTEIN"/>
    <property type="match status" value="1"/>
</dbReference>
<dbReference type="EMBL" id="LYXE01000170">
    <property type="protein sequence ID" value="PDV96971.1"/>
    <property type="molecule type" value="Genomic_DNA"/>
</dbReference>
<sequence>MSAASLPPIIQGGMGVAISDWRLARAVARCGQLGVVSGTGVDTVLMRRLQDGDPGGHMRRAMAQFPMPHVVERMLERYFLPEGRPPNTPYALLPMFRQETPRARQEIAMLGAFVEVTLAREGHQGPIGMNLLTKVQLPNLPMLYGSILAGVDVVLMGAGIPRDIPAALDALALHQPATIAFDVEGLAAGANALLRLDPGEYWEGPKPTLRRPAFLAIIASNSLATMLARKASGRVDGFVVEGPTAGGHNAPPRGEMQLNEEGEPVYGPRDAVDLAKIRELGLPFWVAGGVGTPEGLRQAQAAGAVGIQVGTLFAFCEDSGLAPEYRASILTAAVRGEVQVRTDPRASPTGYPFKVVHWSDDPAAEKPRERICDLGYLRSAYVTPEGEIGFRCASEPIAAFVQKGGAVEETEGRKCLCNALMANVGFAQRRRDGSIEPPLLTSGDDLQHIGAFLGGRTSYTAGDVIDYLLGER</sequence>
<keyword evidence="5" id="KW-1185">Reference proteome</keyword>
<evidence type="ECO:0000256" key="2">
    <source>
        <dbReference type="ARBA" id="ARBA00022643"/>
    </source>
</evidence>
<dbReference type="GO" id="GO:0018580">
    <property type="term" value="F:nitronate monooxygenase activity"/>
    <property type="evidence" value="ECO:0007669"/>
    <property type="project" value="InterPro"/>
</dbReference>
<gene>
    <name evidence="4" type="ORF">A9Q02_05370</name>
</gene>
<keyword evidence="1" id="KW-0285">Flavoprotein</keyword>
<dbReference type="Pfam" id="PF03060">
    <property type="entry name" value="NMO"/>
    <property type="match status" value="1"/>
</dbReference>
<name>A0A2H3KX72_9CHLR</name>
<keyword evidence="4" id="KW-0223">Dioxygenase</keyword>
<dbReference type="RefSeq" id="WP_097654914.1">
    <property type="nucleotide sequence ID" value="NZ_LYXE01000170.1"/>
</dbReference>
<dbReference type="Proteomes" id="UP000220922">
    <property type="component" value="Unassembled WGS sequence"/>
</dbReference>